<sequence length="102" mass="11866">MGQFAGLLSSLKKWKDVFFFMEDTVDKHWGGIHTSLNCFADKRSGKLRLDAEEKVVVREIRSVICWDKISIKTLIEIEAFWWESIHVTDDPIAAEHYNNIPI</sequence>
<protein>
    <submittedName>
        <fullName evidence="1">Uncharacterized protein</fullName>
    </submittedName>
</protein>
<comment type="caution">
    <text evidence="1">The sequence shown here is derived from an EMBL/GenBank/DDBJ whole genome shotgun (WGS) entry which is preliminary data.</text>
</comment>
<accession>A0ABQ9KFD4</accession>
<reference evidence="1 2" key="1">
    <citation type="journal article" date="2023" name="Plant Biotechnol. J.">
        <title>Chromosome-level wild Hevea brasiliensis genome provides new tools for genomic-assisted breeding and valuable loci to elevate rubber yield.</title>
        <authorList>
            <person name="Cheng H."/>
            <person name="Song X."/>
            <person name="Hu Y."/>
            <person name="Wu T."/>
            <person name="Yang Q."/>
            <person name="An Z."/>
            <person name="Feng S."/>
            <person name="Deng Z."/>
            <person name="Wu W."/>
            <person name="Zeng X."/>
            <person name="Tu M."/>
            <person name="Wang X."/>
            <person name="Huang H."/>
        </authorList>
    </citation>
    <scope>NUCLEOTIDE SEQUENCE [LARGE SCALE GENOMIC DNA]</scope>
    <source>
        <strain evidence="1">MT/VB/25A 57/8</strain>
    </source>
</reference>
<name>A0ABQ9KFD4_HEVBR</name>
<proteinExistence type="predicted"/>
<dbReference type="Proteomes" id="UP001174677">
    <property type="component" value="Chromosome 18"/>
</dbReference>
<dbReference type="EMBL" id="JARPOI010000018">
    <property type="protein sequence ID" value="KAJ9135581.1"/>
    <property type="molecule type" value="Genomic_DNA"/>
</dbReference>
<evidence type="ECO:0000313" key="2">
    <source>
        <dbReference type="Proteomes" id="UP001174677"/>
    </source>
</evidence>
<keyword evidence="2" id="KW-1185">Reference proteome</keyword>
<evidence type="ECO:0000313" key="1">
    <source>
        <dbReference type="EMBL" id="KAJ9135581.1"/>
    </source>
</evidence>
<gene>
    <name evidence="1" type="ORF">P3X46_032750</name>
</gene>
<organism evidence="1 2">
    <name type="scientific">Hevea brasiliensis</name>
    <name type="common">Para rubber tree</name>
    <name type="synonym">Siphonia brasiliensis</name>
    <dbReference type="NCBI Taxonomy" id="3981"/>
    <lineage>
        <taxon>Eukaryota</taxon>
        <taxon>Viridiplantae</taxon>
        <taxon>Streptophyta</taxon>
        <taxon>Embryophyta</taxon>
        <taxon>Tracheophyta</taxon>
        <taxon>Spermatophyta</taxon>
        <taxon>Magnoliopsida</taxon>
        <taxon>eudicotyledons</taxon>
        <taxon>Gunneridae</taxon>
        <taxon>Pentapetalae</taxon>
        <taxon>rosids</taxon>
        <taxon>fabids</taxon>
        <taxon>Malpighiales</taxon>
        <taxon>Euphorbiaceae</taxon>
        <taxon>Crotonoideae</taxon>
        <taxon>Micrandreae</taxon>
        <taxon>Hevea</taxon>
    </lineage>
</organism>